<organism evidence="3 4">
    <name type="scientific">Geodia barretti</name>
    <name type="common">Barrett's horny sponge</name>
    <dbReference type="NCBI Taxonomy" id="519541"/>
    <lineage>
        <taxon>Eukaryota</taxon>
        <taxon>Metazoa</taxon>
        <taxon>Porifera</taxon>
        <taxon>Demospongiae</taxon>
        <taxon>Heteroscleromorpha</taxon>
        <taxon>Tetractinellida</taxon>
        <taxon>Astrophorina</taxon>
        <taxon>Geodiidae</taxon>
        <taxon>Geodia</taxon>
    </lineage>
</organism>
<gene>
    <name evidence="3" type="ORF">GBAR_LOCUS12924</name>
</gene>
<evidence type="ECO:0000256" key="1">
    <source>
        <dbReference type="SAM" id="Coils"/>
    </source>
</evidence>
<evidence type="ECO:0000313" key="4">
    <source>
        <dbReference type="Proteomes" id="UP001174909"/>
    </source>
</evidence>
<keyword evidence="4" id="KW-1185">Reference proteome</keyword>
<dbReference type="Proteomes" id="UP001174909">
    <property type="component" value="Unassembled WGS sequence"/>
</dbReference>
<evidence type="ECO:0000313" key="3">
    <source>
        <dbReference type="EMBL" id="CAI8021937.1"/>
    </source>
</evidence>
<dbReference type="AlphaFoldDB" id="A0AA35S3L2"/>
<comment type="caution">
    <text evidence="3">The sequence shown here is derived from an EMBL/GenBank/DDBJ whole genome shotgun (WGS) entry which is preliminary data.</text>
</comment>
<sequence>MRSSQTTTTATTTPEKPTPERRLPQEITNTPSTNVANATSPGSRADYTCYTIRGADGVLTVVTKMEQSSQDALAQVYSNRLLTAAHFSLKLWEAPALVEKNCLRLLACLFHAALKDYSIEYDAAEPHEEMRKIVPISTVIDTKDEEIAAHEAEKARLEAKNARMEAKNARMEAKVKELERQLEAAKK</sequence>
<evidence type="ECO:0000256" key="2">
    <source>
        <dbReference type="SAM" id="MobiDB-lite"/>
    </source>
</evidence>
<feature type="region of interest" description="Disordered" evidence="2">
    <location>
        <begin position="1"/>
        <end position="40"/>
    </location>
</feature>
<accession>A0AA35S3L2</accession>
<reference evidence="3" key="1">
    <citation type="submission" date="2023-03" db="EMBL/GenBank/DDBJ databases">
        <authorList>
            <person name="Steffen K."/>
            <person name="Cardenas P."/>
        </authorList>
    </citation>
    <scope>NUCLEOTIDE SEQUENCE</scope>
</reference>
<protein>
    <submittedName>
        <fullName evidence="3">Uncharacterized protein</fullName>
    </submittedName>
</protein>
<feature type="coiled-coil region" evidence="1">
    <location>
        <begin position="140"/>
        <end position="184"/>
    </location>
</feature>
<keyword evidence="1" id="KW-0175">Coiled coil</keyword>
<feature type="compositionally biased region" description="Low complexity" evidence="2">
    <location>
        <begin position="1"/>
        <end position="15"/>
    </location>
</feature>
<proteinExistence type="predicted"/>
<feature type="compositionally biased region" description="Polar residues" evidence="2">
    <location>
        <begin position="26"/>
        <end position="40"/>
    </location>
</feature>
<dbReference type="EMBL" id="CASHTH010001922">
    <property type="protein sequence ID" value="CAI8021937.1"/>
    <property type="molecule type" value="Genomic_DNA"/>
</dbReference>
<name>A0AA35S3L2_GEOBA</name>